<evidence type="ECO:0000256" key="7">
    <source>
        <dbReference type="RuleBase" id="RU362091"/>
    </source>
</evidence>
<evidence type="ECO:0000256" key="2">
    <source>
        <dbReference type="ARBA" id="ARBA00006434"/>
    </source>
</evidence>
<proteinExistence type="inferred from homology"/>
<dbReference type="Gene3D" id="1.20.1730.10">
    <property type="entry name" value="Sodium/glucose cotransporter"/>
    <property type="match status" value="1"/>
</dbReference>
<dbReference type="PANTHER" id="PTHR48086">
    <property type="entry name" value="SODIUM/PROLINE SYMPORTER-RELATED"/>
    <property type="match status" value="1"/>
</dbReference>
<feature type="transmembrane region" description="Helical" evidence="8">
    <location>
        <begin position="241"/>
        <end position="261"/>
    </location>
</feature>
<comment type="caution">
    <text evidence="9">The sequence shown here is derived from an EMBL/GenBank/DDBJ whole genome shotgun (WGS) entry which is preliminary data.</text>
</comment>
<feature type="transmembrane region" description="Helical" evidence="8">
    <location>
        <begin position="431"/>
        <end position="449"/>
    </location>
</feature>
<evidence type="ECO:0000256" key="4">
    <source>
        <dbReference type="ARBA" id="ARBA00022692"/>
    </source>
</evidence>
<feature type="transmembrane region" description="Helical" evidence="8">
    <location>
        <begin position="282"/>
        <end position="304"/>
    </location>
</feature>
<evidence type="ECO:0000256" key="8">
    <source>
        <dbReference type="SAM" id="Phobius"/>
    </source>
</evidence>
<evidence type="ECO:0000256" key="5">
    <source>
        <dbReference type="ARBA" id="ARBA00022989"/>
    </source>
</evidence>
<protein>
    <submittedName>
        <fullName evidence="9">Sodium:proline symporter</fullName>
    </submittedName>
</protein>
<feature type="transmembrane region" description="Helical" evidence="8">
    <location>
        <begin position="455"/>
        <end position="475"/>
    </location>
</feature>
<feature type="transmembrane region" description="Helical" evidence="8">
    <location>
        <begin position="22"/>
        <end position="41"/>
    </location>
</feature>
<feature type="transmembrane region" description="Helical" evidence="8">
    <location>
        <begin position="200"/>
        <end position="221"/>
    </location>
</feature>
<dbReference type="GO" id="GO:0005886">
    <property type="term" value="C:plasma membrane"/>
    <property type="evidence" value="ECO:0007669"/>
    <property type="project" value="TreeGrafter"/>
</dbReference>
<keyword evidence="3" id="KW-0813">Transport</keyword>
<dbReference type="Proteomes" id="UP000241048">
    <property type="component" value="Unassembled WGS sequence"/>
</dbReference>
<feature type="transmembrane region" description="Helical" evidence="8">
    <location>
        <begin position="94"/>
        <end position="113"/>
    </location>
</feature>
<feature type="transmembrane region" description="Helical" evidence="8">
    <location>
        <begin position="139"/>
        <end position="157"/>
    </location>
</feature>
<sequence>MENDIDIKGGYIMHELIAQPKMLLVVIVYLIALVGTGAYFAKKAAVKKEGKEDFFLAGRGLGKIVAVGTILATYTGGGTVTGGGNSLAFNYGLWSGLFFTICPVISMSVLCYLTPKIRESNCYTVSQLLETKYGSKARTISAVIIALAMVSIVSYQYRGLGFILNATTGIPTTYCTIICCALVIVLALSGGLKTVATTDAMSAFLMVGGLAIGLPVLISTVGGWDWVISSAQANDPESLTFFGGQTLLKWVGGYLPLILLTCSDQNYYQRIVAAKDVKTARVGLMGTMLACFVIMPVVACYAFISRQYFGTSIAAGQALIGAATLLPTIIGGIVLSAAAAFTITTGDSYLLSAAANFCIDLYSKINPNATEKEELKVSRAFILIAGVVAYIILTFFPSILAIQYWSYTIYGAGITPAVVGALVWKKATKAGGISSMIIGCGLSIIWEATGSPFGLQTIFVAFPIALITLIAVSLATQPKSE</sequence>
<dbReference type="PROSITE" id="PS50283">
    <property type="entry name" value="NA_SOLUT_SYMP_3"/>
    <property type="match status" value="1"/>
</dbReference>
<comment type="subcellular location">
    <subcellularLocation>
        <location evidence="1">Membrane</location>
        <topology evidence="1">Multi-pass membrane protein</topology>
    </subcellularLocation>
</comment>
<feature type="transmembrane region" description="Helical" evidence="8">
    <location>
        <begin position="316"/>
        <end position="341"/>
    </location>
</feature>
<dbReference type="PANTHER" id="PTHR48086:SF7">
    <property type="entry name" value="SODIUM-SOLUTE SYMPORTER-RELATED"/>
    <property type="match status" value="1"/>
</dbReference>
<dbReference type="CDD" id="cd10322">
    <property type="entry name" value="SLC5sbd"/>
    <property type="match status" value="1"/>
</dbReference>
<reference evidence="9 10" key="1">
    <citation type="submission" date="2018-03" db="EMBL/GenBank/DDBJ databases">
        <title>Lachnoclostridium SNUG30386 gen.nov., sp.nov., isolated from human faeces.</title>
        <authorList>
            <person name="Seo B."/>
            <person name="Jeon K."/>
            <person name="Ko G."/>
        </authorList>
    </citation>
    <scope>NUCLEOTIDE SEQUENCE [LARGE SCALE GENOMIC DNA]</scope>
    <source>
        <strain evidence="9 10">SNUG30386</strain>
    </source>
</reference>
<gene>
    <name evidence="9" type="ORF">C7U56_14535</name>
</gene>
<feature type="transmembrane region" description="Helical" evidence="8">
    <location>
        <begin position="380"/>
        <end position="401"/>
    </location>
</feature>
<comment type="similarity">
    <text evidence="2 7">Belongs to the sodium:solute symporter (SSF) (TC 2.A.21) family.</text>
</comment>
<dbReference type="AlphaFoldDB" id="A0A2T3FK98"/>
<organism evidence="9 10">
    <name type="scientific">Clostridium fessum</name>
    <dbReference type="NCBI Taxonomy" id="2126740"/>
    <lineage>
        <taxon>Bacteria</taxon>
        <taxon>Bacillati</taxon>
        <taxon>Bacillota</taxon>
        <taxon>Clostridia</taxon>
        <taxon>Eubacteriales</taxon>
        <taxon>Clostridiaceae</taxon>
        <taxon>Clostridium</taxon>
    </lineage>
</organism>
<dbReference type="Pfam" id="PF00474">
    <property type="entry name" value="SSF"/>
    <property type="match status" value="1"/>
</dbReference>
<evidence type="ECO:0000313" key="10">
    <source>
        <dbReference type="Proteomes" id="UP000241048"/>
    </source>
</evidence>
<evidence type="ECO:0000256" key="6">
    <source>
        <dbReference type="ARBA" id="ARBA00023136"/>
    </source>
</evidence>
<dbReference type="InterPro" id="IPR001734">
    <property type="entry name" value="Na/solute_symporter"/>
</dbReference>
<keyword evidence="10" id="KW-1185">Reference proteome</keyword>
<evidence type="ECO:0000256" key="1">
    <source>
        <dbReference type="ARBA" id="ARBA00004141"/>
    </source>
</evidence>
<dbReference type="InterPro" id="IPR050277">
    <property type="entry name" value="Sodium:Solute_Symporter"/>
</dbReference>
<feature type="transmembrane region" description="Helical" evidence="8">
    <location>
        <begin position="53"/>
        <end position="74"/>
    </location>
</feature>
<dbReference type="EMBL" id="PYLO01000007">
    <property type="protein sequence ID" value="PST35711.1"/>
    <property type="molecule type" value="Genomic_DNA"/>
</dbReference>
<name>A0A2T3FK98_9CLOT</name>
<keyword evidence="4 8" id="KW-0812">Transmembrane</keyword>
<feature type="transmembrane region" description="Helical" evidence="8">
    <location>
        <begin position="407"/>
        <end position="424"/>
    </location>
</feature>
<keyword evidence="6 8" id="KW-0472">Membrane</keyword>
<accession>A0A2T3FK98</accession>
<dbReference type="InterPro" id="IPR038377">
    <property type="entry name" value="Na/Glc_symporter_sf"/>
</dbReference>
<evidence type="ECO:0000313" key="9">
    <source>
        <dbReference type="EMBL" id="PST35711.1"/>
    </source>
</evidence>
<keyword evidence="5 8" id="KW-1133">Transmembrane helix</keyword>
<feature type="transmembrane region" description="Helical" evidence="8">
    <location>
        <begin position="169"/>
        <end position="188"/>
    </location>
</feature>
<dbReference type="GO" id="GO:0022857">
    <property type="term" value="F:transmembrane transporter activity"/>
    <property type="evidence" value="ECO:0007669"/>
    <property type="project" value="InterPro"/>
</dbReference>
<evidence type="ECO:0000256" key="3">
    <source>
        <dbReference type="ARBA" id="ARBA00022448"/>
    </source>
</evidence>